<dbReference type="Proteomes" id="UP000185829">
    <property type="component" value="Unassembled WGS sequence"/>
</dbReference>
<feature type="transmembrane region" description="Helical" evidence="1">
    <location>
        <begin position="61"/>
        <end position="80"/>
    </location>
</feature>
<evidence type="ECO:0000313" key="2">
    <source>
        <dbReference type="EMBL" id="SIR95039.1"/>
    </source>
</evidence>
<gene>
    <name evidence="2" type="ORF">SAMN05878482_107276</name>
</gene>
<protein>
    <submittedName>
        <fullName evidence="2">Menaquinol-cytochrome c reductase cytochrome b subunit</fullName>
    </submittedName>
</protein>
<comment type="caution">
    <text evidence="2">The sequence shown here is derived from an EMBL/GenBank/DDBJ whole genome shotgun (WGS) entry which is preliminary data.</text>
</comment>
<reference evidence="2 3" key="1">
    <citation type="submission" date="2017-01" db="EMBL/GenBank/DDBJ databases">
        <authorList>
            <person name="Varghese N."/>
            <person name="Submissions S."/>
        </authorList>
    </citation>
    <scope>NUCLEOTIDE SEQUENCE [LARGE SCALE GENOMIC DNA]</scope>
    <source>
        <strain evidence="2 3">RUG2-6</strain>
    </source>
</reference>
<organism evidence="2 3">
    <name type="scientific">Peribacillus simplex</name>
    <dbReference type="NCBI Taxonomy" id="1478"/>
    <lineage>
        <taxon>Bacteria</taxon>
        <taxon>Bacillati</taxon>
        <taxon>Bacillota</taxon>
        <taxon>Bacilli</taxon>
        <taxon>Bacillales</taxon>
        <taxon>Bacillaceae</taxon>
        <taxon>Peribacillus</taxon>
    </lineage>
</organism>
<evidence type="ECO:0000313" key="3">
    <source>
        <dbReference type="Proteomes" id="UP000185829"/>
    </source>
</evidence>
<accession>A0A9X8RD18</accession>
<keyword evidence="1" id="KW-0472">Membrane</keyword>
<feature type="transmembrane region" description="Helical" evidence="1">
    <location>
        <begin position="7"/>
        <end position="28"/>
    </location>
</feature>
<dbReference type="EMBL" id="FTMX01000007">
    <property type="protein sequence ID" value="SIR95039.1"/>
    <property type="molecule type" value="Genomic_DNA"/>
</dbReference>
<name>A0A9X8RD18_9BACI</name>
<dbReference type="AlphaFoldDB" id="A0A9X8RD18"/>
<proteinExistence type="predicted"/>
<keyword evidence="1" id="KW-0812">Transmembrane</keyword>
<dbReference type="RefSeq" id="WP_076371139.1">
    <property type="nucleotide sequence ID" value="NZ_FTMX01000007.1"/>
</dbReference>
<evidence type="ECO:0000256" key="1">
    <source>
        <dbReference type="SAM" id="Phobius"/>
    </source>
</evidence>
<keyword evidence="1" id="KW-1133">Transmembrane helix</keyword>
<sequence>MRILIQAFMGSVIIHALYFGSAIMVGSIKTSRYKPDIENAWEQVGALQNETVFGNVISPSLYSLTFFGTALICALAITSYNKIMIKKRRY</sequence>